<dbReference type="Proteomes" id="UP001281761">
    <property type="component" value="Unassembled WGS sequence"/>
</dbReference>
<keyword evidence="2" id="KW-1185">Reference proteome</keyword>
<comment type="caution">
    <text evidence="1">The sequence shown here is derived from an EMBL/GenBank/DDBJ whole genome shotgun (WGS) entry which is preliminary data.</text>
</comment>
<evidence type="ECO:0000313" key="2">
    <source>
        <dbReference type="Proteomes" id="UP001281761"/>
    </source>
</evidence>
<gene>
    <name evidence="1" type="ORF">BLNAU_16066</name>
</gene>
<accession>A0ABQ9XCK0</accession>
<protein>
    <submittedName>
        <fullName evidence="1">Uncharacterized protein</fullName>
    </submittedName>
</protein>
<name>A0ABQ9XCK0_9EUKA</name>
<reference evidence="1 2" key="1">
    <citation type="journal article" date="2022" name="bioRxiv">
        <title>Genomics of Preaxostyla Flagellates Illuminates Evolutionary Transitions and the Path Towards Mitochondrial Loss.</title>
        <authorList>
            <person name="Novak L.V.F."/>
            <person name="Treitli S.C."/>
            <person name="Pyrih J."/>
            <person name="Halakuc P."/>
            <person name="Pipaliya S.V."/>
            <person name="Vacek V."/>
            <person name="Brzon O."/>
            <person name="Soukal P."/>
            <person name="Eme L."/>
            <person name="Dacks J.B."/>
            <person name="Karnkowska A."/>
            <person name="Elias M."/>
            <person name="Hampl V."/>
        </authorList>
    </citation>
    <scope>NUCLEOTIDE SEQUENCE [LARGE SCALE GENOMIC DNA]</scope>
    <source>
        <strain evidence="1">NAU3</strain>
        <tissue evidence="1">Gut</tissue>
    </source>
</reference>
<organism evidence="1 2">
    <name type="scientific">Blattamonas nauphoetae</name>
    <dbReference type="NCBI Taxonomy" id="2049346"/>
    <lineage>
        <taxon>Eukaryota</taxon>
        <taxon>Metamonada</taxon>
        <taxon>Preaxostyla</taxon>
        <taxon>Oxymonadida</taxon>
        <taxon>Blattamonas</taxon>
    </lineage>
</organism>
<proteinExistence type="predicted"/>
<sequence>MSHSDTFRIPYQLVADPNAPENFDLLSSTDDSPTDRQIEMTFSSNILDLYGTLNNHLKDTHVDITIQFPCSEPLFQAADLLDEANQDPSHAARDSEWIGLVGCSGYEYDPLSVTINSLKDCWPVQEDGTHKPIQVVAIPKQFIENPRLLAKVNVTKLMERLRLMGKLHDLFFTKTEGRVISIPTLDSKFKEPRKHWIRDC</sequence>
<dbReference type="EMBL" id="JARBJD010000165">
    <property type="protein sequence ID" value="KAK2948960.1"/>
    <property type="molecule type" value="Genomic_DNA"/>
</dbReference>
<evidence type="ECO:0000313" key="1">
    <source>
        <dbReference type="EMBL" id="KAK2948960.1"/>
    </source>
</evidence>